<dbReference type="EMBL" id="OZ034821">
    <property type="protein sequence ID" value="CAL1406554.1"/>
    <property type="molecule type" value="Genomic_DNA"/>
</dbReference>
<proteinExistence type="predicted"/>
<protein>
    <recommendedName>
        <fullName evidence="4">Clathrin light chain</fullName>
    </recommendedName>
</protein>
<evidence type="ECO:0008006" key="4">
    <source>
        <dbReference type="Google" id="ProtNLM"/>
    </source>
</evidence>
<sequence>MDVQEVMLEHEKEEWAHKWQVREREAEKWIVEKKEREAQILHENMEEFIKANTEKKKFWRSKQNDILGYDQYDPNSNPSDGGDGGSDYYPVMDY</sequence>
<gene>
    <name evidence="2" type="ORF">LTRI10_LOCUS46271</name>
</gene>
<evidence type="ECO:0000256" key="1">
    <source>
        <dbReference type="SAM" id="MobiDB-lite"/>
    </source>
</evidence>
<evidence type="ECO:0000313" key="3">
    <source>
        <dbReference type="Proteomes" id="UP001497516"/>
    </source>
</evidence>
<dbReference type="AlphaFoldDB" id="A0AAV2G8H2"/>
<dbReference type="Proteomes" id="UP001497516">
    <property type="component" value="Chromosome 8"/>
</dbReference>
<feature type="region of interest" description="Disordered" evidence="1">
    <location>
        <begin position="67"/>
        <end position="94"/>
    </location>
</feature>
<organism evidence="2 3">
    <name type="scientific">Linum trigynum</name>
    <dbReference type="NCBI Taxonomy" id="586398"/>
    <lineage>
        <taxon>Eukaryota</taxon>
        <taxon>Viridiplantae</taxon>
        <taxon>Streptophyta</taxon>
        <taxon>Embryophyta</taxon>
        <taxon>Tracheophyta</taxon>
        <taxon>Spermatophyta</taxon>
        <taxon>Magnoliopsida</taxon>
        <taxon>eudicotyledons</taxon>
        <taxon>Gunneridae</taxon>
        <taxon>Pentapetalae</taxon>
        <taxon>rosids</taxon>
        <taxon>fabids</taxon>
        <taxon>Malpighiales</taxon>
        <taxon>Linaceae</taxon>
        <taxon>Linum</taxon>
    </lineage>
</organism>
<keyword evidence="3" id="KW-1185">Reference proteome</keyword>
<reference evidence="2 3" key="1">
    <citation type="submission" date="2024-04" db="EMBL/GenBank/DDBJ databases">
        <authorList>
            <person name="Fracassetti M."/>
        </authorList>
    </citation>
    <scope>NUCLEOTIDE SEQUENCE [LARGE SCALE GENOMIC DNA]</scope>
</reference>
<feature type="compositionally biased region" description="Low complexity" evidence="1">
    <location>
        <begin position="73"/>
        <end position="94"/>
    </location>
</feature>
<name>A0AAV2G8H2_9ROSI</name>
<evidence type="ECO:0000313" key="2">
    <source>
        <dbReference type="EMBL" id="CAL1406554.1"/>
    </source>
</evidence>
<accession>A0AAV2G8H2</accession>